<evidence type="ECO:0000259" key="4">
    <source>
        <dbReference type="Pfam" id="PF00496"/>
    </source>
</evidence>
<keyword evidence="3" id="KW-0732">Signal</keyword>
<dbReference type="PANTHER" id="PTHR30290">
    <property type="entry name" value="PERIPLASMIC BINDING COMPONENT OF ABC TRANSPORTER"/>
    <property type="match status" value="1"/>
</dbReference>
<dbReference type="InterPro" id="IPR039424">
    <property type="entry name" value="SBP_5"/>
</dbReference>
<dbReference type="RefSeq" id="WP_085104683.1">
    <property type="nucleotide sequence ID" value="NZ_FWZU01000008.1"/>
</dbReference>
<dbReference type="GO" id="GO:0015833">
    <property type="term" value="P:peptide transport"/>
    <property type="evidence" value="ECO:0007669"/>
    <property type="project" value="TreeGrafter"/>
</dbReference>
<sequence>MFKKTYTGKRLLQVFVLSIFLLTIACTAFAAKDKLVLAVGGENAEGYDPLLGWGAYGNPLFQSTLLKRDSDLNIIPDLAEKWTLSKDRQTWTVTIRKGVVFSDGSPLTAKDVAFTYNKALESGGKVDISPLESATAVDDSTVTLKLKEPDITFIQHLITLGIVPAKLYGPNYGRNPIGSGPYKLVRWDEGQQLIVEANDKYYGEQPSIKTLVFLFSDEDAALAAARAGQVDVLGVPSNLARQDIPGMKLHVVKSVDNRGLMFPMVPNVGQKTPNGLAIGNNVTADIAIRKAINYAIDREALVLGVLDGYGRPAFGVVDDLPWDNAAIRFKDNDPKKAIAILEKAGWKDTDGDGIREKNGLKAEFTVLYNSKDSLRQGLALAISDMLRPIGIEATPKGVSWDRIKNDLTNSNVVVYGFGDHSPLEMYNLYHTSGPEPMYWNAGFYSNPVVDKYLDQARTAKSFEESIPYWKQAQWDGKTGFTVPGDAAWAWLVNLDHTYFVNKSLDVGKSQMEPHGHGWPITTNIQEWKWISE</sequence>
<dbReference type="EMBL" id="FWZU01000008">
    <property type="protein sequence ID" value="SMF43215.1"/>
    <property type="molecule type" value="Genomic_DNA"/>
</dbReference>
<dbReference type="STRING" id="1519643.SAMN06295933_3539"/>
<dbReference type="Proteomes" id="UP000192906">
    <property type="component" value="Unassembled WGS sequence"/>
</dbReference>
<dbReference type="SUPFAM" id="SSF53850">
    <property type="entry name" value="Periplasmic binding protein-like II"/>
    <property type="match status" value="1"/>
</dbReference>
<dbReference type="CDD" id="cd08518">
    <property type="entry name" value="PBP2_NikA_DppA_OppA_like_19"/>
    <property type="match status" value="1"/>
</dbReference>
<protein>
    <submittedName>
        <fullName evidence="5">Peptide/nickel transport system substrate-binding protein</fullName>
    </submittedName>
</protein>
<dbReference type="GO" id="GO:0030288">
    <property type="term" value="C:outer membrane-bounded periplasmic space"/>
    <property type="evidence" value="ECO:0007669"/>
    <property type="project" value="UniProtKB-ARBA"/>
</dbReference>
<dbReference type="InterPro" id="IPR000914">
    <property type="entry name" value="SBP_5_dom"/>
</dbReference>
<dbReference type="PANTHER" id="PTHR30290:SF9">
    <property type="entry name" value="OLIGOPEPTIDE-BINDING PROTEIN APPA"/>
    <property type="match status" value="1"/>
</dbReference>
<organism evidence="5 6">
    <name type="scientific">Desulfovibrio gilichinskyi</name>
    <dbReference type="NCBI Taxonomy" id="1519643"/>
    <lineage>
        <taxon>Bacteria</taxon>
        <taxon>Pseudomonadati</taxon>
        <taxon>Thermodesulfobacteriota</taxon>
        <taxon>Desulfovibrionia</taxon>
        <taxon>Desulfovibrionales</taxon>
        <taxon>Desulfovibrionaceae</taxon>
        <taxon>Desulfovibrio</taxon>
    </lineage>
</organism>
<evidence type="ECO:0000313" key="6">
    <source>
        <dbReference type="Proteomes" id="UP000192906"/>
    </source>
</evidence>
<keyword evidence="2" id="KW-0813">Transport</keyword>
<comment type="similarity">
    <text evidence="1">Belongs to the bacterial solute-binding protein 5 family.</text>
</comment>
<dbReference type="GO" id="GO:1904680">
    <property type="term" value="F:peptide transmembrane transporter activity"/>
    <property type="evidence" value="ECO:0007669"/>
    <property type="project" value="TreeGrafter"/>
</dbReference>
<name>A0A1X7F0S0_9BACT</name>
<dbReference type="PROSITE" id="PS51257">
    <property type="entry name" value="PROKAR_LIPOPROTEIN"/>
    <property type="match status" value="1"/>
</dbReference>
<keyword evidence="6" id="KW-1185">Reference proteome</keyword>
<dbReference type="AlphaFoldDB" id="A0A1X7F0S0"/>
<dbReference type="InterPro" id="IPR030678">
    <property type="entry name" value="Peptide/Ni-bd"/>
</dbReference>
<dbReference type="PIRSF" id="PIRSF002741">
    <property type="entry name" value="MppA"/>
    <property type="match status" value="1"/>
</dbReference>
<dbReference type="Gene3D" id="3.10.105.10">
    <property type="entry name" value="Dipeptide-binding Protein, Domain 3"/>
    <property type="match status" value="1"/>
</dbReference>
<reference evidence="6" key="1">
    <citation type="submission" date="2017-04" db="EMBL/GenBank/DDBJ databases">
        <authorList>
            <person name="Varghese N."/>
            <person name="Submissions S."/>
        </authorList>
    </citation>
    <scope>NUCLEOTIDE SEQUENCE [LARGE SCALE GENOMIC DNA]</scope>
    <source>
        <strain evidence="6">K3S</strain>
    </source>
</reference>
<evidence type="ECO:0000256" key="1">
    <source>
        <dbReference type="ARBA" id="ARBA00005695"/>
    </source>
</evidence>
<evidence type="ECO:0000256" key="3">
    <source>
        <dbReference type="ARBA" id="ARBA00022729"/>
    </source>
</evidence>
<feature type="domain" description="Solute-binding protein family 5" evidence="4">
    <location>
        <begin position="74"/>
        <end position="430"/>
    </location>
</feature>
<dbReference type="GO" id="GO:0043190">
    <property type="term" value="C:ATP-binding cassette (ABC) transporter complex"/>
    <property type="evidence" value="ECO:0007669"/>
    <property type="project" value="InterPro"/>
</dbReference>
<proteinExistence type="inferred from homology"/>
<dbReference type="Pfam" id="PF00496">
    <property type="entry name" value="SBP_bac_5"/>
    <property type="match status" value="1"/>
</dbReference>
<evidence type="ECO:0000256" key="2">
    <source>
        <dbReference type="ARBA" id="ARBA00022448"/>
    </source>
</evidence>
<evidence type="ECO:0000313" key="5">
    <source>
        <dbReference type="EMBL" id="SMF43215.1"/>
    </source>
</evidence>
<dbReference type="Gene3D" id="3.40.190.10">
    <property type="entry name" value="Periplasmic binding protein-like II"/>
    <property type="match status" value="1"/>
</dbReference>
<accession>A0A1X7F0S0</accession>
<gene>
    <name evidence="5" type="ORF">SAMN06295933_3539</name>
</gene>